<evidence type="ECO:0000256" key="1">
    <source>
        <dbReference type="ARBA" id="ARBA00006540"/>
    </source>
</evidence>
<sequence length="224" mass="24313">MITGILGKKIGMTQNFDENGTRQTITILKVGPCTLQEIKTKEKHGYSAVQLGFDETKESRIKKPQLGTLKKNGVAPKKFNKEIRIVQDFTEKVGEAISVKMFQIGDFVDIIGTSKGKGFQGGVKRHGWRGGCETHGSMSHRAPGSIGASSFPSRVTKGHPGPGHMGNERVTVQNIKVMDIIPDENILAVKGSIPGANGGYVVVKFAKKKTIAPRQKKTEETAQE</sequence>
<name>A0A0F0CSA7_9BACT</name>
<dbReference type="InterPro" id="IPR019927">
    <property type="entry name" value="Ribosomal_uL3_bac/org-type"/>
</dbReference>
<evidence type="ECO:0000313" key="10">
    <source>
        <dbReference type="EMBL" id="KJJ84325.1"/>
    </source>
</evidence>
<dbReference type="AlphaFoldDB" id="A0A0F0CSA7"/>
<dbReference type="Gene3D" id="3.30.160.810">
    <property type="match status" value="1"/>
</dbReference>
<dbReference type="GO" id="GO:0019843">
    <property type="term" value="F:rRNA binding"/>
    <property type="evidence" value="ECO:0007669"/>
    <property type="project" value="UniProtKB-UniRule"/>
</dbReference>
<dbReference type="SUPFAM" id="SSF50447">
    <property type="entry name" value="Translation proteins"/>
    <property type="match status" value="1"/>
</dbReference>
<dbReference type="GO" id="GO:0022625">
    <property type="term" value="C:cytosolic large ribosomal subunit"/>
    <property type="evidence" value="ECO:0007669"/>
    <property type="project" value="TreeGrafter"/>
</dbReference>
<evidence type="ECO:0000256" key="4">
    <source>
        <dbReference type="ARBA" id="ARBA00022980"/>
    </source>
</evidence>
<protein>
    <recommendedName>
        <fullName evidence="6 7">Large ribosomal subunit protein uL3</fullName>
    </recommendedName>
</protein>
<keyword evidence="11" id="KW-1185">Reference proteome</keyword>
<comment type="similarity">
    <text evidence="1 7 8">Belongs to the universal ribosomal protein uL3 family.</text>
</comment>
<dbReference type="InterPro" id="IPR009000">
    <property type="entry name" value="Transl_B-barrel_sf"/>
</dbReference>
<dbReference type="PATRIC" id="fig|1609969.3.peg.1914"/>
<keyword evidence="4 7" id="KW-0689">Ribosomal protein</keyword>
<proteinExistence type="inferred from homology"/>
<dbReference type="EMBL" id="JYNY01000372">
    <property type="protein sequence ID" value="KJJ84325.1"/>
    <property type="molecule type" value="Genomic_DNA"/>
</dbReference>
<dbReference type="Gene3D" id="2.40.30.10">
    <property type="entry name" value="Translation factors"/>
    <property type="match status" value="1"/>
</dbReference>
<evidence type="ECO:0000256" key="6">
    <source>
        <dbReference type="ARBA" id="ARBA00035243"/>
    </source>
</evidence>
<evidence type="ECO:0000256" key="8">
    <source>
        <dbReference type="RuleBase" id="RU003905"/>
    </source>
</evidence>
<comment type="function">
    <text evidence="7 9">One of the primary rRNA binding proteins, it binds directly near the 3'-end of the 23S rRNA, where it nucleates assembly of the 50S subunit.</text>
</comment>
<evidence type="ECO:0000256" key="5">
    <source>
        <dbReference type="ARBA" id="ARBA00023274"/>
    </source>
</evidence>
<dbReference type="PROSITE" id="PS00474">
    <property type="entry name" value="RIBOSOMAL_L3"/>
    <property type="match status" value="1"/>
</dbReference>
<evidence type="ECO:0000256" key="3">
    <source>
        <dbReference type="ARBA" id="ARBA00022884"/>
    </source>
</evidence>
<comment type="subunit">
    <text evidence="7 9">Part of the 50S ribosomal subunit. Forms a cluster with proteins L14 and L19.</text>
</comment>
<dbReference type="Pfam" id="PF00297">
    <property type="entry name" value="Ribosomal_L3"/>
    <property type="match status" value="1"/>
</dbReference>
<accession>A0A0F0CSA7</accession>
<evidence type="ECO:0000256" key="9">
    <source>
        <dbReference type="RuleBase" id="RU003906"/>
    </source>
</evidence>
<dbReference type="GO" id="GO:0006412">
    <property type="term" value="P:translation"/>
    <property type="evidence" value="ECO:0007669"/>
    <property type="project" value="UniProtKB-UniRule"/>
</dbReference>
<keyword evidence="3 7" id="KW-0694">RNA-binding</keyword>
<evidence type="ECO:0000313" key="11">
    <source>
        <dbReference type="Proteomes" id="UP000033428"/>
    </source>
</evidence>
<comment type="caution">
    <text evidence="10">The sequence shown here is derived from an EMBL/GenBank/DDBJ whole genome shotgun (WGS) entry which is preliminary data.</text>
</comment>
<dbReference type="PANTHER" id="PTHR11229:SF16">
    <property type="entry name" value="LARGE RIBOSOMAL SUBUNIT PROTEIN UL3C"/>
    <property type="match status" value="1"/>
</dbReference>
<evidence type="ECO:0000256" key="7">
    <source>
        <dbReference type="HAMAP-Rule" id="MF_01325"/>
    </source>
</evidence>
<organism evidence="10 11">
    <name type="scientific">Candidatus Omnitrophus magneticus</name>
    <dbReference type="NCBI Taxonomy" id="1609969"/>
    <lineage>
        <taxon>Bacteria</taxon>
        <taxon>Pseudomonadati</taxon>
        <taxon>Candidatus Omnitrophota</taxon>
        <taxon>Candidatus Omnitrophus</taxon>
    </lineage>
</organism>
<dbReference type="PANTHER" id="PTHR11229">
    <property type="entry name" value="50S RIBOSOMAL PROTEIN L3"/>
    <property type="match status" value="1"/>
</dbReference>
<dbReference type="GO" id="GO:0003735">
    <property type="term" value="F:structural constituent of ribosome"/>
    <property type="evidence" value="ECO:0007669"/>
    <property type="project" value="UniProtKB-UniRule"/>
</dbReference>
<keyword evidence="5 7" id="KW-0687">Ribonucleoprotein</keyword>
<evidence type="ECO:0000256" key="2">
    <source>
        <dbReference type="ARBA" id="ARBA00022730"/>
    </source>
</evidence>
<keyword evidence="2 7" id="KW-0699">rRNA-binding</keyword>
<dbReference type="InterPro" id="IPR019926">
    <property type="entry name" value="Ribosomal_uL3_CS"/>
</dbReference>
<dbReference type="NCBIfam" id="TIGR03625">
    <property type="entry name" value="L3_bact"/>
    <property type="match status" value="1"/>
</dbReference>
<dbReference type="Proteomes" id="UP000033428">
    <property type="component" value="Unassembled WGS sequence"/>
</dbReference>
<dbReference type="InterPro" id="IPR000597">
    <property type="entry name" value="Ribosomal_uL3"/>
</dbReference>
<gene>
    <name evidence="7" type="primary">rplC</name>
    <name evidence="10" type="ORF">OMAG_001788</name>
</gene>
<reference evidence="10 11" key="1">
    <citation type="submission" date="2015-02" db="EMBL/GenBank/DDBJ databases">
        <title>Single-cell genomics of uncultivated deep-branching MTB reveals a conserved set of magnetosome genes.</title>
        <authorList>
            <person name="Kolinko S."/>
            <person name="Richter M."/>
            <person name="Glockner F.O."/>
            <person name="Brachmann A."/>
            <person name="Schuler D."/>
        </authorList>
    </citation>
    <scope>NUCLEOTIDE SEQUENCE [LARGE SCALE GENOMIC DNA]</scope>
    <source>
        <strain evidence="10">SKK-01</strain>
    </source>
</reference>
<dbReference type="HAMAP" id="MF_01325_B">
    <property type="entry name" value="Ribosomal_uL3_B"/>
    <property type="match status" value="1"/>
</dbReference>
<dbReference type="FunFam" id="2.40.30.10:FF:000004">
    <property type="entry name" value="50S ribosomal protein L3"/>
    <property type="match status" value="1"/>
</dbReference>